<organism evidence="3">
    <name type="scientific">Salvia splendens</name>
    <name type="common">Scarlet sage</name>
    <dbReference type="NCBI Taxonomy" id="180675"/>
    <lineage>
        <taxon>Eukaryota</taxon>
        <taxon>Viridiplantae</taxon>
        <taxon>Streptophyta</taxon>
        <taxon>Embryophyta</taxon>
        <taxon>Tracheophyta</taxon>
        <taxon>Spermatophyta</taxon>
        <taxon>Magnoliopsida</taxon>
        <taxon>eudicotyledons</taxon>
        <taxon>Gunneridae</taxon>
        <taxon>Pentapetalae</taxon>
        <taxon>asterids</taxon>
        <taxon>lamiids</taxon>
        <taxon>Lamiales</taxon>
        <taxon>Lamiaceae</taxon>
        <taxon>Nepetoideae</taxon>
        <taxon>Mentheae</taxon>
        <taxon>Salviinae</taxon>
        <taxon>Salvia</taxon>
        <taxon>Salvia subgen. Calosphace</taxon>
        <taxon>core Calosphace</taxon>
    </lineage>
</organism>
<keyword evidence="1" id="KW-0547">Nucleotide-binding</keyword>
<keyword evidence="1" id="KW-0067">ATP-binding</keyword>
<evidence type="ECO:0000313" key="3">
    <source>
        <dbReference type="EMBL" id="KAG6413473.1"/>
    </source>
</evidence>
<protein>
    <recommendedName>
        <fullName evidence="5">Protein kinase domain-containing protein</fullName>
    </recommendedName>
</protein>
<name>A0A8X8ZQR0_SALSN</name>
<accession>A0A8X8ZQR0</accession>
<feature type="compositionally biased region" description="Low complexity" evidence="2">
    <location>
        <begin position="8"/>
        <end position="25"/>
    </location>
</feature>
<evidence type="ECO:0000256" key="1">
    <source>
        <dbReference type="PROSITE-ProRule" id="PRU10141"/>
    </source>
</evidence>
<keyword evidence="4" id="KW-1185">Reference proteome</keyword>
<gene>
    <name evidence="3" type="ORF">SASPL_126186</name>
</gene>
<feature type="region of interest" description="Disordered" evidence="2">
    <location>
        <begin position="107"/>
        <end position="126"/>
    </location>
</feature>
<dbReference type="PANTHER" id="PTHR45621">
    <property type="entry name" value="OS01G0588500 PROTEIN-RELATED"/>
    <property type="match status" value="1"/>
</dbReference>
<dbReference type="InterPro" id="IPR017441">
    <property type="entry name" value="Protein_kinase_ATP_BS"/>
</dbReference>
<dbReference type="InterPro" id="IPR050823">
    <property type="entry name" value="Plant_Ser_Thr_Prot_Kinase"/>
</dbReference>
<dbReference type="Proteomes" id="UP000298416">
    <property type="component" value="Unassembled WGS sequence"/>
</dbReference>
<sequence>MADSSPPKGKTSVEGSSSSTGTSQKANTKLFGPNDKINVTNDLSPSPAGQVSSATGTSQKMNVEFKKISIDDDACPCTVGKLSSSNGASQKANVDLFGSNKKINVADDVNPSPAGQVPSSTGTNKKLLGRNKKINVSDDGSFSADGKMLGQTNLKIFSFRELKVATRNFRGDTVLGVGGFGTVYKGWLGDKATAEVVAVKKLNSESMQGFQEWPVLTTELFSPPLLCST</sequence>
<dbReference type="Gene3D" id="3.30.200.20">
    <property type="entry name" value="Phosphorylase Kinase, domain 1"/>
    <property type="match status" value="1"/>
</dbReference>
<feature type="binding site" evidence="1">
    <location>
        <position position="201"/>
    </location>
    <ligand>
        <name>ATP</name>
        <dbReference type="ChEBI" id="CHEBI:30616"/>
    </ligand>
</feature>
<dbReference type="GO" id="GO:0005524">
    <property type="term" value="F:ATP binding"/>
    <property type="evidence" value="ECO:0007669"/>
    <property type="project" value="UniProtKB-UniRule"/>
</dbReference>
<comment type="caution">
    <text evidence="3">The sequence shown here is derived from an EMBL/GenBank/DDBJ whole genome shotgun (WGS) entry which is preliminary data.</text>
</comment>
<reference evidence="3" key="1">
    <citation type="submission" date="2018-01" db="EMBL/GenBank/DDBJ databases">
        <authorList>
            <person name="Mao J.F."/>
        </authorList>
    </citation>
    <scope>NUCLEOTIDE SEQUENCE</scope>
    <source>
        <strain evidence="3">Huo1</strain>
        <tissue evidence="3">Leaf</tissue>
    </source>
</reference>
<feature type="region of interest" description="Disordered" evidence="2">
    <location>
        <begin position="1"/>
        <end position="57"/>
    </location>
</feature>
<dbReference type="AlphaFoldDB" id="A0A8X8ZQR0"/>
<dbReference type="InterPro" id="IPR011009">
    <property type="entry name" value="Kinase-like_dom_sf"/>
</dbReference>
<feature type="compositionally biased region" description="Polar residues" evidence="2">
    <location>
        <begin position="37"/>
        <end position="57"/>
    </location>
</feature>
<evidence type="ECO:0000256" key="2">
    <source>
        <dbReference type="SAM" id="MobiDB-lite"/>
    </source>
</evidence>
<dbReference type="SUPFAM" id="SSF56112">
    <property type="entry name" value="Protein kinase-like (PK-like)"/>
    <property type="match status" value="1"/>
</dbReference>
<dbReference type="PROSITE" id="PS00107">
    <property type="entry name" value="PROTEIN_KINASE_ATP"/>
    <property type="match status" value="1"/>
</dbReference>
<dbReference type="EMBL" id="PNBA02000009">
    <property type="protein sequence ID" value="KAG6413473.1"/>
    <property type="molecule type" value="Genomic_DNA"/>
</dbReference>
<evidence type="ECO:0008006" key="5">
    <source>
        <dbReference type="Google" id="ProtNLM"/>
    </source>
</evidence>
<reference evidence="3" key="2">
    <citation type="submission" date="2020-08" db="EMBL/GenBank/DDBJ databases">
        <title>Plant Genome Project.</title>
        <authorList>
            <person name="Zhang R.-G."/>
        </authorList>
    </citation>
    <scope>NUCLEOTIDE SEQUENCE</scope>
    <source>
        <strain evidence="3">Huo1</strain>
        <tissue evidence="3">Leaf</tissue>
    </source>
</reference>
<proteinExistence type="predicted"/>
<evidence type="ECO:0000313" key="4">
    <source>
        <dbReference type="Proteomes" id="UP000298416"/>
    </source>
</evidence>